<gene>
    <name evidence="3" type="ORF">HAND1043_LOCUS13714</name>
</gene>
<reference evidence="3" key="1">
    <citation type="submission" date="2021-01" db="EMBL/GenBank/DDBJ databases">
        <authorList>
            <person name="Corre E."/>
            <person name="Pelletier E."/>
            <person name="Niang G."/>
            <person name="Scheremetjew M."/>
            <person name="Finn R."/>
            <person name="Kale V."/>
            <person name="Holt S."/>
            <person name="Cochrane G."/>
            <person name="Meng A."/>
            <person name="Brown T."/>
            <person name="Cohen L."/>
        </authorList>
    </citation>
    <scope>NUCLEOTIDE SEQUENCE</scope>
    <source>
        <strain evidence="3">CCMP441</strain>
    </source>
</reference>
<evidence type="ECO:0000256" key="1">
    <source>
        <dbReference type="ARBA" id="ARBA00005350"/>
    </source>
</evidence>
<dbReference type="InterPro" id="IPR005552">
    <property type="entry name" value="Scramblase"/>
</dbReference>
<dbReference type="EMBL" id="HBFK01022179">
    <property type="protein sequence ID" value="CAD8747217.1"/>
    <property type="molecule type" value="Transcribed_RNA"/>
</dbReference>
<accession>A0A7S0TZK3</accession>
<dbReference type="Pfam" id="PF03803">
    <property type="entry name" value="Scramblase"/>
    <property type="match status" value="1"/>
</dbReference>
<organism evidence="3">
    <name type="scientific">Hemiselmis andersenii</name>
    <name type="common">Cryptophyte alga</name>
    <dbReference type="NCBI Taxonomy" id="464988"/>
    <lineage>
        <taxon>Eukaryota</taxon>
        <taxon>Cryptophyceae</taxon>
        <taxon>Cryptomonadales</taxon>
        <taxon>Hemiselmidaceae</taxon>
        <taxon>Hemiselmis</taxon>
    </lineage>
</organism>
<dbReference type="GO" id="GO:0017128">
    <property type="term" value="F:phospholipid scramblase activity"/>
    <property type="evidence" value="ECO:0007669"/>
    <property type="project" value="InterPro"/>
</dbReference>
<evidence type="ECO:0000313" key="3">
    <source>
        <dbReference type="EMBL" id="CAD8747217.1"/>
    </source>
</evidence>
<name>A0A7S0TZK3_HEMAN</name>
<comment type="similarity">
    <text evidence="1 2">Belongs to the phospholipid scramblase family.</text>
</comment>
<sequence length="262" mass="29385">MEAIVAGEGMILRQKTSECCRCCCCQPPIHWIVTPYDPNWAVDKPYPTIASISEVGTTWCGRCCSFNAPGHRQTKYEVRAGTYDEEAPNGAPVLFSHEKTETCGANIYLGQSDNGQWRMPMCCYLPYLETKDANGAKLGRTQYLCDACLFVPKFSVHDKNDNEVYRLRPDTCFFGCCVRCRCTCNTKDGKCCRVPFLVRDPKTLEQKGGQVTDLWAGVASECCTHRGTYQIQYPPQCDNSMRATLQGSALLVDLVIFEQDQD</sequence>
<proteinExistence type="inferred from homology"/>
<protein>
    <recommendedName>
        <fullName evidence="2">Phospholipid scramblase</fullName>
    </recommendedName>
</protein>
<evidence type="ECO:0000256" key="2">
    <source>
        <dbReference type="RuleBase" id="RU363116"/>
    </source>
</evidence>
<dbReference type="AlphaFoldDB" id="A0A7S0TZK3"/>